<evidence type="ECO:0000313" key="14">
    <source>
        <dbReference type="Proteomes" id="UP000694843"/>
    </source>
</evidence>
<keyword evidence="7 12" id="KW-0472">Membrane</keyword>
<evidence type="ECO:0000256" key="7">
    <source>
        <dbReference type="ARBA" id="ARBA00023136"/>
    </source>
</evidence>
<dbReference type="OrthoDB" id="8195814at2759"/>
<keyword evidence="4 12" id="KW-0812">Transmembrane</keyword>
<keyword evidence="2" id="KW-0813">Transport</keyword>
<evidence type="ECO:0000256" key="2">
    <source>
        <dbReference type="ARBA" id="ARBA00022448"/>
    </source>
</evidence>
<keyword evidence="14" id="KW-1185">Reference proteome</keyword>
<evidence type="ECO:0000256" key="4">
    <source>
        <dbReference type="ARBA" id="ARBA00022692"/>
    </source>
</evidence>
<keyword evidence="11" id="KW-0407">Ion channel</keyword>
<evidence type="ECO:0000256" key="10">
    <source>
        <dbReference type="ARBA" id="ARBA00023286"/>
    </source>
</evidence>
<comment type="subcellular location">
    <subcellularLocation>
        <location evidence="1">Cell membrane</location>
        <topology evidence="1">Multi-pass membrane protein</topology>
    </subcellularLocation>
</comment>
<dbReference type="Proteomes" id="UP000694843">
    <property type="component" value="Unplaced"/>
</dbReference>
<dbReference type="RefSeq" id="XP_047738799.1">
    <property type="nucleotide sequence ID" value="XM_047882843.1"/>
</dbReference>
<dbReference type="GO" id="GO:0005886">
    <property type="term" value="C:plasma membrane"/>
    <property type="evidence" value="ECO:0007669"/>
    <property type="project" value="UniProtKB-SubCell"/>
</dbReference>
<dbReference type="GO" id="GO:0015276">
    <property type="term" value="F:ligand-gated monoatomic ion channel activity"/>
    <property type="evidence" value="ECO:0007669"/>
    <property type="project" value="InterPro"/>
</dbReference>
<evidence type="ECO:0000256" key="3">
    <source>
        <dbReference type="ARBA" id="ARBA00022475"/>
    </source>
</evidence>
<feature type="transmembrane region" description="Helical" evidence="12">
    <location>
        <begin position="201"/>
        <end position="220"/>
    </location>
</feature>
<dbReference type="PANTHER" id="PTHR42643:SF24">
    <property type="entry name" value="IONOTROPIC RECEPTOR 60A"/>
    <property type="match status" value="1"/>
</dbReference>
<feature type="transmembrane region" description="Helical" evidence="12">
    <location>
        <begin position="134"/>
        <end position="153"/>
    </location>
</feature>
<evidence type="ECO:0000256" key="5">
    <source>
        <dbReference type="ARBA" id="ARBA00022989"/>
    </source>
</evidence>
<accession>A0A979FNZ9</accession>
<evidence type="ECO:0000256" key="8">
    <source>
        <dbReference type="ARBA" id="ARBA00023170"/>
    </source>
</evidence>
<keyword evidence="9" id="KW-0325">Glycoprotein</keyword>
<dbReference type="Pfam" id="PF10613">
    <property type="entry name" value="Lig_chan-Glu_bd"/>
    <property type="match status" value="1"/>
</dbReference>
<dbReference type="Gene3D" id="1.10.287.70">
    <property type="match status" value="1"/>
</dbReference>
<dbReference type="SUPFAM" id="SSF53850">
    <property type="entry name" value="Periplasmic binding protein-like II"/>
    <property type="match status" value="1"/>
</dbReference>
<evidence type="ECO:0000313" key="15">
    <source>
        <dbReference type="RefSeq" id="XP_047738799.1"/>
    </source>
</evidence>
<keyword evidence="10" id="KW-1071">Ligand-gated ion channel</keyword>
<name>A0A979FNZ9_HYAAZ</name>
<dbReference type="AlphaFoldDB" id="A0A979FNZ9"/>
<keyword evidence="3" id="KW-1003">Cell membrane</keyword>
<evidence type="ECO:0000259" key="13">
    <source>
        <dbReference type="Pfam" id="PF10613"/>
    </source>
</evidence>
<evidence type="ECO:0000256" key="11">
    <source>
        <dbReference type="ARBA" id="ARBA00023303"/>
    </source>
</evidence>
<dbReference type="PANTHER" id="PTHR42643">
    <property type="entry name" value="IONOTROPIC RECEPTOR 20A-RELATED"/>
    <property type="match status" value="1"/>
</dbReference>
<evidence type="ECO:0000256" key="9">
    <source>
        <dbReference type="ARBA" id="ARBA00023180"/>
    </source>
</evidence>
<organism evidence="14 15">
    <name type="scientific">Hyalella azteca</name>
    <name type="common">Amphipod</name>
    <dbReference type="NCBI Taxonomy" id="294128"/>
    <lineage>
        <taxon>Eukaryota</taxon>
        <taxon>Metazoa</taxon>
        <taxon>Ecdysozoa</taxon>
        <taxon>Arthropoda</taxon>
        <taxon>Crustacea</taxon>
        <taxon>Multicrustacea</taxon>
        <taxon>Malacostraca</taxon>
        <taxon>Eumalacostraca</taxon>
        <taxon>Peracarida</taxon>
        <taxon>Amphipoda</taxon>
        <taxon>Senticaudata</taxon>
        <taxon>Talitrida</taxon>
        <taxon>Talitroidea</taxon>
        <taxon>Hyalellidae</taxon>
        <taxon>Hyalella</taxon>
    </lineage>
</organism>
<keyword evidence="8" id="KW-0675">Receptor</keyword>
<reference evidence="15" key="1">
    <citation type="submission" date="2025-08" db="UniProtKB">
        <authorList>
            <consortium name="RefSeq"/>
        </authorList>
    </citation>
    <scope>IDENTIFICATION</scope>
    <source>
        <tissue evidence="15">Whole organism</tissue>
    </source>
</reference>
<dbReference type="InterPro" id="IPR019594">
    <property type="entry name" value="Glu/Gly-bd"/>
</dbReference>
<keyword evidence="5 12" id="KW-1133">Transmembrane helix</keyword>
<keyword evidence="6" id="KW-0406">Ion transport</keyword>
<evidence type="ECO:0000256" key="12">
    <source>
        <dbReference type="SAM" id="Phobius"/>
    </source>
</evidence>
<feature type="domain" description="Ionotropic glutamate receptor L-glutamate and glycine-binding" evidence="13">
    <location>
        <begin position="27"/>
        <end position="112"/>
    </location>
</feature>
<proteinExistence type="predicted"/>
<dbReference type="GeneID" id="125178629"/>
<dbReference type="KEGG" id="hazt:125178629"/>
<evidence type="ECO:0000256" key="1">
    <source>
        <dbReference type="ARBA" id="ARBA00004651"/>
    </source>
</evidence>
<gene>
    <name evidence="15" type="primary">LOC125178629</name>
</gene>
<evidence type="ECO:0000256" key="6">
    <source>
        <dbReference type="ARBA" id="ARBA00023065"/>
    </source>
</evidence>
<dbReference type="InterPro" id="IPR052192">
    <property type="entry name" value="Insect_Ionotropic_Sensory_Rcpt"/>
</dbReference>
<protein>
    <submittedName>
        <fullName evidence="15">Glutamate receptor-like</fullName>
    </submittedName>
</protein>
<feature type="non-terminal residue" evidence="15">
    <location>
        <position position="264"/>
    </location>
</feature>
<sequence>MVPSQAMEAPLAGGSSACIRAAMMTQFSPYLTIKADSPHGAVGVQVDAVEIIAKKLGWCIIFEPSKAGYMGGLLPNKTWDGAIGQLIRHEFDMIVSPLSPNSPRYTVMDFSEFLWAGWHTTIQKSGKLKSGQQTWLSVLATFVAFVICFIMTFKMREILSTKASSKRGQHRLSSRDARISAFAVLKILINQPQENDERLPLMRLLLMTTMLWGFLLSTFYKTFLTSMLVLPRVVEPFNNLEELVTKRPMQYMLSPGTLLSAIAK</sequence>
<dbReference type="Gene3D" id="3.40.190.10">
    <property type="entry name" value="Periplasmic binding protein-like II"/>
    <property type="match status" value="1"/>
</dbReference>